<organism evidence="2 3">
    <name type="scientific">Mycena chlorophos</name>
    <name type="common">Agaric fungus</name>
    <name type="synonym">Agaricus chlorophos</name>
    <dbReference type="NCBI Taxonomy" id="658473"/>
    <lineage>
        <taxon>Eukaryota</taxon>
        <taxon>Fungi</taxon>
        <taxon>Dikarya</taxon>
        <taxon>Basidiomycota</taxon>
        <taxon>Agaricomycotina</taxon>
        <taxon>Agaricomycetes</taxon>
        <taxon>Agaricomycetidae</taxon>
        <taxon>Agaricales</taxon>
        <taxon>Marasmiineae</taxon>
        <taxon>Mycenaceae</taxon>
        <taxon>Mycena</taxon>
    </lineage>
</organism>
<feature type="compositionally biased region" description="Basic and acidic residues" evidence="1">
    <location>
        <begin position="311"/>
        <end position="321"/>
    </location>
</feature>
<protein>
    <submittedName>
        <fullName evidence="2">TatD DNase family Scn1</fullName>
    </submittedName>
</protein>
<dbReference type="SUPFAM" id="SSF51556">
    <property type="entry name" value="Metallo-dependent hydrolases"/>
    <property type="match status" value="2"/>
</dbReference>
<dbReference type="Gene3D" id="3.20.20.140">
    <property type="entry name" value="Metal-dependent hydrolases"/>
    <property type="match status" value="2"/>
</dbReference>
<proteinExistence type="predicted"/>
<evidence type="ECO:0000313" key="2">
    <source>
        <dbReference type="EMBL" id="GAT57462.1"/>
    </source>
</evidence>
<dbReference type="Pfam" id="PF01026">
    <property type="entry name" value="TatD_DNase"/>
    <property type="match status" value="1"/>
</dbReference>
<dbReference type="InterPro" id="IPR053044">
    <property type="entry name" value="Metallo-hydrolase/TatD-type"/>
</dbReference>
<keyword evidence="3" id="KW-1185">Reference proteome</keyword>
<evidence type="ECO:0000313" key="3">
    <source>
        <dbReference type="Proteomes" id="UP000815677"/>
    </source>
</evidence>
<evidence type="ECO:0000256" key="1">
    <source>
        <dbReference type="SAM" id="MobiDB-lite"/>
    </source>
</evidence>
<dbReference type="Proteomes" id="UP000815677">
    <property type="component" value="Unassembled WGS sequence"/>
</dbReference>
<reference evidence="2" key="1">
    <citation type="submission" date="2014-09" db="EMBL/GenBank/DDBJ databases">
        <title>Genome sequence of the luminous mushroom Mycena chlorophos for searching fungal bioluminescence genes.</title>
        <authorList>
            <person name="Tanaka Y."/>
            <person name="Kasuga D."/>
            <person name="Oba Y."/>
            <person name="Hase S."/>
            <person name="Sato K."/>
            <person name="Oba Y."/>
            <person name="Sakakibara Y."/>
        </authorList>
    </citation>
    <scope>NUCLEOTIDE SEQUENCE</scope>
</reference>
<dbReference type="InterPro" id="IPR001130">
    <property type="entry name" value="TatD-like"/>
</dbReference>
<dbReference type="PANTHER" id="PTHR47345:SF1">
    <property type="entry name" value="CUT9-INTERACTING PROTEIN SCN1"/>
    <property type="match status" value="1"/>
</dbReference>
<dbReference type="EMBL" id="DF849461">
    <property type="protein sequence ID" value="GAT57462.1"/>
    <property type="molecule type" value="Genomic_DNA"/>
</dbReference>
<accession>A0ABQ0M2I2</accession>
<dbReference type="InterPro" id="IPR032466">
    <property type="entry name" value="Metal_Hydrolase"/>
</dbReference>
<gene>
    <name evidence="2" type="ORF">MCHLO_13992</name>
</gene>
<dbReference type="PANTHER" id="PTHR47345">
    <property type="entry name" value="CUT9-INTERACTING PROTEIN SCN1"/>
    <property type="match status" value="1"/>
</dbReference>
<name>A0ABQ0M2I2_MYCCL</name>
<sequence length="494" mass="54987">MPLSLPSSVLKHIVDCHCHPTEAASISPDSMQQLQISVCAMSTHNKDQSLVRSLAHDYPHKIIPAFGYHPWFSHFIALRSGISKRDHYQQLFQPTPESTPDYEDLLPHLPEPISLDDVLQDLRSNFASSSSPPILGEVGLDAIFRVPYNYHASPRRISPFAIPLDHQLAVLEAQLDLAVELGASVSLHSVKCPAATLDLFNRLKRKHQDRWSRVRIDIHSCSMSPDSIKQLQKSHLNIFMSVSTTINGRSRNLRSLITTCLPDKLLIESDYNAIEPSTPQCLEILGIVAEVKGWQIETDWREEDTDSARPSSEHVGQKDNDADPDDHPDDERVASPPGLDHGDQIIDTRHRVCGVISKTPLRHFIALRSGISKRNHYQQLFQPTPESSPDFEDLFPHLPEPISLDDVLQDLRNNFASSSSPPILGEVGLDAIFRVPYDYHASPRRISSFAIPLHHQLAVLEAQLDLAVELGASVSLHSVKTNGAEFASTSTAAQ</sequence>
<feature type="region of interest" description="Disordered" evidence="1">
    <location>
        <begin position="300"/>
        <end position="344"/>
    </location>
</feature>